<reference evidence="1 2" key="1">
    <citation type="submission" date="2016-08" db="EMBL/GenBank/DDBJ databases">
        <authorList>
            <person name="Seilhamer J.J."/>
        </authorList>
    </citation>
    <scope>NUCLEOTIDE SEQUENCE [LARGE SCALE GENOMIC DNA]</scope>
    <source>
        <strain evidence="1 2">CFBP7245</strain>
    </source>
</reference>
<accession>A0A2S7C7X9</accession>
<dbReference type="EMBL" id="MDEE01000005">
    <property type="protein sequence ID" value="PPU57664.1"/>
    <property type="molecule type" value="Genomic_DNA"/>
</dbReference>
<dbReference type="AlphaFoldDB" id="A0A2S7C7X9"/>
<sequence>MAETAHGDFGNQAVAQAWSLAADTHSCACHGVQVTAVTGRYGGLGRMLRSTLQLHRTGRPLVASLQLVTSGSLRRALQAVTFCAAFCPGYR</sequence>
<name>A0A2S7C7X9_9XANT</name>
<dbReference type="Proteomes" id="UP000238908">
    <property type="component" value="Unassembled WGS sequence"/>
</dbReference>
<organism evidence="1 2">
    <name type="scientific">Xanthomonas dyei</name>
    <dbReference type="NCBI Taxonomy" id="743699"/>
    <lineage>
        <taxon>Bacteria</taxon>
        <taxon>Pseudomonadati</taxon>
        <taxon>Pseudomonadota</taxon>
        <taxon>Gammaproteobacteria</taxon>
        <taxon>Lysobacterales</taxon>
        <taxon>Lysobacteraceae</taxon>
        <taxon>Xanthomonas</taxon>
    </lineage>
</organism>
<evidence type="ECO:0000313" key="2">
    <source>
        <dbReference type="Proteomes" id="UP000238908"/>
    </source>
</evidence>
<gene>
    <name evidence="1" type="ORF">XdyCFBP7245_05965</name>
</gene>
<proteinExistence type="predicted"/>
<comment type="caution">
    <text evidence="1">The sequence shown here is derived from an EMBL/GenBank/DDBJ whole genome shotgun (WGS) entry which is preliminary data.</text>
</comment>
<evidence type="ECO:0000313" key="1">
    <source>
        <dbReference type="EMBL" id="PPU57664.1"/>
    </source>
</evidence>
<protein>
    <submittedName>
        <fullName evidence="1">Uncharacterized protein</fullName>
    </submittedName>
</protein>